<keyword evidence="2" id="KW-1185">Reference proteome</keyword>
<gene>
    <name evidence="1" type="ORF">PACLA_8A050054</name>
</gene>
<sequence>MVPHTHSYYRTAKKIIRHLSNISFLRTCKSLNVIPNGLRAKNILENTTNCPAARKLTQQHSRQWLQLAINTQYHRLYKTRQYVFPLIQHEDQEIVRFQTSLNETKQRKLQQLLNRQCHHTSSTSTSNKPQGFKNISSQALNDGLKNILEKGPSLVNAEPKHLPRLSLLAKTSLQHATDQLKRQNTPDNAINEFKGGMARVIDEGNKHGKKILKNKSLTYDFPPKDIVITPTDKTKRLLALDSTSYYDRLHRSTKETGNYKELNRLNLPRTEQINFNTRLNKVTNKYRYKNPKLYKDLKATICCEPLPCSAYCLPKDHKEGSELKGRPIYTQLQIHPQLLCPST</sequence>
<evidence type="ECO:0000313" key="2">
    <source>
        <dbReference type="Proteomes" id="UP001152795"/>
    </source>
</evidence>
<accession>A0A7D9J089</accession>
<dbReference type="OrthoDB" id="5859040at2759"/>
<protein>
    <submittedName>
        <fullName evidence="1">Uncharacterized protein</fullName>
    </submittedName>
</protein>
<dbReference type="Proteomes" id="UP001152795">
    <property type="component" value="Unassembled WGS sequence"/>
</dbReference>
<comment type="caution">
    <text evidence="1">The sequence shown here is derived from an EMBL/GenBank/DDBJ whole genome shotgun (WGS) entry which is preliminary data.</text>
</comment>
<reference evidence="1" key="1">
    <citation type="submission" date="2020-04" db="EMBL/GenBank/DDBJ databases">
        <authorList>
            <person name="Alioto T."/>
            <person name="Alioto T."/>
            <person name="Gomez Garrido J."/>
        </authorList>
    </citation>
    <scope>NUCLEOTIDE SEQUENCE</scope>
    <source>
        <strain evidence="1">A484AB</strain>
    </source>
</reference>
<dbReference type="AlphaFoldDB" id="A0A7D9J089"/>
<organism evidence="1 2">
    <name type="scientific">Paramuricea clavata</name>
    <name type="common">Red gorgonian</name>
    <name type="synonym">Violescent sea-whip</name>
    <dbReference type="NCBI Taxonomy" id="317549"/>
    <lineage>
        <taxon>Eukaryota</taxon>
        <taxon>Metazoa</taxon>
        <taxon>Cnidaria</taxon>
        <taxon>Anthozoa</taxon>
        <taxon>Octocorallia</taxon>
        <taxon>Malacalcyonacea</taxon>
        <taxon>Plexauridae</taxon>
        <taxon>Paramuricea</taxon>
    </lineage>
</organism>
<dbReference type="EMBL" id="CACRXK020009609">
    <property type="protein sequence ID" value="CAB4017574.1"/>
    <property type="molecule type" value="Genomic_DNA"/>
</dbReference>
<name>A0A7D9J089_PARCT</name>
<proteinExistence type="predicted"/>
<evidence type="ECO:0000313" key="1">
    <source>
        <dbReference type="EMBL" id="CAB4017574.1"/>
    </source>
</evidence>